<keyword evidence="5" id="KW-0256">Endoplasmic reticulum</keyword>
<keyword evidence="7 8" id="KW-0472">Membrane</keyword>
<comment type="similarity">
    <text evidence="2">Belongs to the ALG14 family.</text>
</comment>
<dbReference type="GO" id="GO:0004577">
    <property type="term" value="F:N-acetylglucosaminyldiphosphodolichol N-acetylglucosaminyltransferase activity"/>
    <property type="evidence" value="ECO:0007669"/>
    <property type="project" value="TreeGrafter"/>
</dbReference>
<dbReference type="GO" id="GO:0006488">
    <property type="term" value="P:dolichol-linked oligosaccharide biosynthetic process"/>
    <property type="evidence" value="ECO:0007669"/>
    <property type="project" value="InterPro"/>
</dbReference>
<dbReference type="InParanoid" id="C5L2E1"/>
<dbReference type="InterPro" id="IPR013969">
    <property type="entry name" value="Oligosacch_biosynth_Alg14"/>
</dbReference>
<proteinExistence type="inferred from homology"/>
<feature type="non-terminal residue" evidence="9">
    <location>
        <position position="52"/>
    </location>
</feature>
<evidence type="ECO:0000313" key="10">
    <source>
        <dbReference type="Proteomes" id="UP000007800"/>
    </source>
</evidence>
<evidence type="ECO:0000313" key="9">
    <source>
        <dbReference type="EMBL" id="EER09102.1"/>
    </source>
</evidence>
<evidence type="ECO:0000256" key="6">
    <source>
        <dbReference type="ARBA" id="ARBA00022989"/>
    </source>
</evidence>
<protein>
    <recommendedName>
        <fullName evidence="3">UDP-N-acetylglucosamine transferase subunit ALG14</fullName>
    </recommendedName>
</protein>
<dbReference type="Gene3D" id="3.40.50.2000">
    <property type="entry name" value="Glycogen Phosphorylase B"/>
    <property type="match status" value="1"/>
</dbReference>
<evidence type="ECO:0000256" key="3">
    <source>
        <dbReference type="ARBA" id="ARBA00017467"/>
    </source>
</evidence>
<feature type="non-terminal residue" evidence="9">
    <location>
        <position position="1"/>
    </location>
</feature>
<comment type="subcellular location">
    <subcellularLocation>
        <location evidence="1">Endoplasmic reticulum membrane</location>
        <topology evidence="1">Single-pass membrane protein</topology>
    </subcellularLocation>
</comment>
<gene>
    <name evidence="9" type="ORF">Pmar_PMAR000327</name>
</gene>
<dbReference type="PANTHER" id="PTHR12154:SF4">
    <property type="entry name" value="UDP-N-ACETYLGLUCOSAMINE TRANSFERASE SUBUNIT ALG14 HOMOLOG"/>
    <property type="match status" value="1"/>
</dbReference>
<name>C5L2E1_PERM5</name>
<evidence type="ECO:0000256" key="1">
    <source>
        <dbReference type="ARBA" id="ARBA00004389"/>
    </source>
</evidence>
<dbReference type="Proteomes" id="UP000007800">
    <property type="component" value="Unassembled WGS sequence"/>
</dbReference>
<sequence length="52" mass="5367">YFTTVFSTLSSILASLSIVRRACPSLLLVNGPGTCVPVVAAVIVLEAFGLLS</sequence>
<dbReference type="GO" id="GO:0043541">
    <property type="term" value="C:UDP-N-acetylglucosamine transferase complex"/>
    <property type="evidence" value="ECO:0007669"/>
    <property type="project" value="TreeGrafter"/>
</dbReference>
<keyword evidence="6 8" id="KW-1133">Transmembrane helix</keyword>
<evidence type="ECO:0000256" key="2">
    <source>
        <dbReference type="ARBA" id="ARBA00009731"/>
    </source>
</evidence>
<evidence type="ECO:0000256" key="5">
    <source>
        <dbReference type="ARBA" id="ARBA00022824"/>
    </source>
</evidence>
<dbReference type="OrthoDB" id="5978656at2759"/>
<dbReference type="RefSeq" id="XP_002777286.1">
    <property type="nucleotide sequence ID" value="XM_002777240.1"/>
</dbReference>
<accession>C5L2E1</accession>
<keyword evidence="4 8" id="KW-0812">Transmembrane</keyword>
<dbReference type="Pfam" id="PF08660">
    <property type="entry name" value="Alg14"/>
    <property type="match status" value="1"/>
</dbReference>
<feature type="transmembrane region" description="Helical" evidence="8">
    <location>
        <begin position="31"/>
        <end position="51"/>
    </location>
</feature>
<keyword evidence="10" id="KW-1185">Reference proteome</keyword>
<dbReference type="AlphaFoldDB" id="C5L2E1"/>
<reference evidence="9 10" key="1">
    <citation type="submission" date="2008-07" db="EMBL/GenBank/DDBJ databases">
        <authorList>
            <person name="El-Sayed N."/>
            <person name="Caler E."/>
            <person name="Inman J."/>
            <person name="Amedeo P."/>
            <person name="Hass B."/>
            <person name="Wortman J."/>
        </authorList>
    </citation>
    <scope>NUCLEOTIDE SEQUENCE [LARGE SCALE GENOMIC DNA]</scope>
    <source>
        <strain evidence="10">ATCC 50983 / TXsc</strain>
    </source>
</reference>
<evidence type="ECO:0000256" key="7">
    <source>
        <dbReference type="ARBA" id="ARBA00023136"/>
    </source>
</evidence>
<dbReference type="GeneID" id="9065274"/>
<dbReference type="EMBL" id="GG678583">
    <property type="protein sequence ID" value="EER09102.1"/>
    <property type="molecule type" value="Genomic_DNA"/>
</dbReference>
<dbReference type="PANTHER" id="PTHR12154">
    <property type="entry name" value="GLYCOSYL TRANSFERASE-RELATED"/>
    <property type="match status" value="1"/>
</dbReference>
<evidence type="ECO:0000256" key="4">
    <source>
        <dbReference type="ARBA" id="ARBA00022692"/>
    </source>
</evidence>
<organism evidence="10">
    <name type="scientific">Perkinsus marinus (strain ATCC 50983 / TXsc)</name>
    <dbReference type="NCBI Taxonomy" id="423536"/>
    <lineage>
        <taxon>Eukaryota</taxon>
        <taxon>Sar</taxon>
        <taxon>Alveolata</taxon>
        <taxon>Perkinsozoa</taxon>
        <taxon>Perkinsea</taxon>
        <taxon>Perkinsida</taxon>
        <taxon>Perkinsidae</taxon>
        <taxon>Perkinsus</taxon>
    </lineage>
</organism>
<evidence type="ECO:0000256" key="8">
    <source>
        <dbReference type="SAM" id="Phobius"/>
    </source>
</evidence>